<dbReference type="OrthoDB" id="9808275at2"/>
<dbReference type="InterPro" id="IPR014710">
    <property type="entry name" value="RmlC-like_jellyroll"/>
</dbReference>
<sequence>MSVLFFKPIPRPAIWGHTLVKDYFGFDDFPEGIGQAWAFSAQKDASTICISDPYKGQTLLDLWNNHQELFHHQDEEFPVIISLVAPEDDLSIQVHPATPIAHQLGYKMGKNEAWYFIESKPGSQIVYGHHAKNEDDLYNNYINKNRWEELIKHLDVHTGDFVYLPAGILHAMKKGSIVYEIQQATDVTFRFYDYHRKDAQGHERPLHLKQAVASLSYDPKKMINDIRPVETLLENGKQTVFISNDSFTVTRLEITGINHLQYDNYELATVVKGKGKVNGQKLSIGDSFLIPYQEEFVVEGNLTIMMTTR</sequence>
<comment type="cofactor">
    <cofactor evidence="5">
        <name>Zn(2+)</name>
        <dbReference type="ChEBI" id="CHEBI:29105"/>
    </cofactor>
    <text evidence="5">Binds 1 zinc ion per subunit.</text>
</comment>
<dbReference type="PANTHER" id="PTHR42742">
    <property type="entry name" value="TRANSCRIPTIONAL REPRESSOR MPRA"/>
    <property type="match status" value="1"/>
</dbReference>
<dbReference type="PANTHER" id="PTHR42742:SF3">
    <property type="entry name" value="FRUCTOKINASE"/>
    <property type="match status" value="1"/>
</dbReference>
<dbReference type="Gene3D" id="2.60.120.10">
    <property type="entry name" value="Jelly Rolls"/>
    <property type="match status" value="2"/>
</dbReference>
<dbReference type="InterPro" id="IPR046457">
    <property type="entry name" value="PMI_typeI_cat"/>
</dbReference>
<evidence type="ECO:0000313" key="9">
    <source>
        <dbReference type="EMBL" id="SEJ01216.1"/>
    </source>
</evidence>
<evidence type="ECO:0000256" key="5">
    <source>
        <dbReference type="PIRSR" id="PIRSR036894-1"/>
    </source>
</evidence>
<feature type="binding site" evidence="5">
    <location>
        <position position="112"/>
    </location>
    <ligand>
        <name>Zn(2+)</name>
        <dbReference type="ChEBI" id="CHEBI:29105"/>
    </ligand>
</feature>
<keyword evidence="10" id="KW-1185">Reference proteome</keyword>
<reference evidence="10" key="1">
    <citation type="submission" date="2016-10" db="EMBL/GenBank/DDBJ databases">
        <authorList>
            <person name="Varghese N."/>
        </authorList>
    </citation>
    <scope>NUCLEOTIDE SEQUENCE [LARGE SCALE GENOMIC DNA]</scope>
    <source>
        <strain evidence="10">DSM 20406</strain>
    </source>
</reference>
<dbReference type="Proteomes" id="UP000183028">
    <property type="component" value="Unassembled WGS sequence"/>
</dbReference>
<feature type="domain" description="Phosphomannose isomerase type I catalytic" evidence="7">
    <location>
        <begin position="14"/>
        <end position="104"/>
    </location>
</feature>
<feature type="active site" evidence="6">
    <location>
        <position position="190"/>
    </location>
</feature>
<dbReference type="GO" id="GO:0005975">
    <property type="term" value="P:carbohydrate metabolic process"/>
    <property type="evidence" value="ECO:0007669"/>
    <property type="project" value="InterPro"/>
</dbReference>
<gene>
    <name evidence="9" type="ORF">SAMN04487834_104416</name>
</gene>
<dbReference type="EMBL" id="FNYK01000044">
    <property type="protein sequence ID" value="SEJ01216.1"/>
    <property type="molecule type" value="Genomic_DNA"/>
</dbReference>
<evidence type="ECO:0000256" key="4">
    <source>
        <dbReference type="ARBA" id="ARBA00030762"/>
    </source>
</evidence>
<dbReference type="CDD" id="cd07010">
    <property type="entry name" value="cupin_PMI_type_I_N_bac"/>
    <property type="match status" value="1"/>
</dbReference>
<evidence type="ECO:0000259" key="8">
    <source>
        <dbReference type="Pfam" id="PF21621"/>
    </source>
</evidence>
<dbReference type="InterPro" id="IPR011051">
    <property type="entry name" value="RmlC_Cupin_sf"/>
</dbReference>
<dbReference type="GO" id="GO:0008270">
    <property type="term" value="F:zinc ion binding"/>
    <property type="evidence" value="ECO:0007669"/>
    <property type="project" value="InterPro"/>
</dbReference>
<dbReference type="InterPro" id="IPR051804">
    <property type="entry name" value="Carb_Metab_Reg_Kinase/Isom"/>
</dbReference>
<dbReference type="PIRSF" id="PIRSF036894">
    <property type="entry name" value="PMI_Firm_short"/>
    <property type="match status" value="1"/>
</dbReference>
<accession>A0A1H6VBK4</accession>
<feature type="binding site" evidence="5">
    <location>
        <position position="170"/>
    </location>
    <ligand>
        <name>Zn(2+)</name>
        <dbReference type="ChEBI" id="CHEBI:29105"/>
    </ligand>
</feature>
<evidence type="ECO:0000256" key="6">
    <source>
        <dbReference type="PIRSR" id="PIRSR036894-2"/>
    </source>
</evidence>
<evidence type="ECO:0000313" key="10">
    <source>
        <dbReference type="Proteomes" id="UP000183028"/>
    </source>
</evidence>
<proteinExistence type="predicted"/>
<evidence type="ECO:0000256" key="1">
    <source>
        <dbReference type="ARBA" id="ARBA00022723"/>
    </source>
</evidence>
<feature type="binding site" evidence="5">
    <location>
        <position position="95"/>
    </location>
    <ligand>
        <name>Zn(2+)</name>
        <dbReference type="ChEBI" id="CHEBI:29105"/>
    </ligand>
</feature>
<organism evidence="9 10">
    <name type="scientific">Sharpea azabuensis</name>
    <dbReference type="NCBI Taxonomy" id="322505"/>
    <lineage>
        <taxon>Bacteria</taxon>
        <taxon>Bacillati</taxon>
        <taxon>Bacillota</taxon>
        <taxon>Erysipelotrichia</taxon>
        <taxon>Erysipelotrichales</taxon>
        <taxon>Coprobacillaceae</taxon>
        <taxon>Sharpea</taxon>
    </lineage>
</organism>
<keyword evidence="2 5" id="KW-0862">Zinc</keyword>
<dbReference type="SUPFAM" id="SSF51182">
    <property type="entry name" value="RmlC-like cupins"/>
    <property type="match status" value="1"/>
</dbReference>
<dbReference type="eggNOG" id="COG1482">
    <property type="taxonomic scope" value="Bacteria"/>
</dbReference>
<keyword evidence="9" id="KW-0413">Isomerase</keyword>
<protein>
    <recommendedName>
        <fullName evidence="3">Phosphohexomutase</fullName>
    </recommendedName>
    <alternativeName>
        <fullName evidence="4">Phosphomannose isomerase</fullName>
    </alternativeName>
</protein>
<dbReference type="Pfam" id="PF20511">
    <property type="entry name" value="PMI_typeI_cat"/>
    <property type="match status" value="1"/>
</dbReference>
<dbReference type="Pfam" id="PF21621">
    <property type="entry name" value="MPI_cupin_dom"/>
    <property type="match status" value="1"/>
</dbReference>
<dbReference type="GO" id="GO:0004476">
    <property type="term" value="F:mannose-6-phosphate isomerase activity"/>
    <property type="evidence" value="ECO:0007669"/>
    <property type="project" value="InterPro"/>
</dbReference>
<keyword evidence="1 5" id="KW-0479">Metal-binding</keyword>
<name>A0A1H6VBK4_9FIRM</name>
<dbReference type="InterPro" id="IPR014628">
    <property type="entry name" value="Man6P_isomerase_Firm_short"/>
</dbReference>
<evidence type="ECO:0000256" key="2">
    <source>
        <dbReference type="ARBA" id="ARBA00022833"/>
    </source>
</evidence>
<dbReference type="STRING" id="322505.SAMN04487836_10329"/>
<dbReference type="RefSeq" id="WP_074732427.1">
    <property type="nucleotide sequence ID" value="NZ_FNYK01000044.1"/>
</dbReference>
<evidence type="ECO:0000259" key="7">
    <source>
        <dbReference type="Pfam" id="PF20511"/>
    </source>
</evidence>
<dbReference type="InterPro" id="IPR049071">
    <property type="entry name" value="MPI_cupin_dom"/>
</dbReference>
<feature type="domain" description="Mannose-6-phosphate isomerase cupin" evidence="8">
    <location>
        <begin position="238"/>
        <end position="306"/>
    </location>
</feature>
<dbReference type="AlphaFoldDB" id="A0A1H6VBK4"/>
<evidence type="ECO:0000256" key="3">
    <source>
        <dbReference type="ARBA" id="ARBA00029741"/>
    </source>
</evidence>